<dbReference type="GeneID" id="36395153"/>
<protein>
    <recommendedName>
        <fullName evidence="3">RXLR phytopathogen effector protein WY-domain domain-containing protein</fullName>
    </recommendedName>
</protein>
<name>A0A0P1A5D5_PLAHL</name>
<keyword evidence="2" id="KW-1185">Reference proteome</keyword>
<dbReference type="OrthoDB" id="126955at2759"/>
<sequence>MADEERLPEWARTIGYKIARYVMDPYQAFDRFGIVHSAQLTENKLLFRLWLNDYIKSRYHEHTLENIYAFLQQKLQGKDLVNLLEDLRREPAFKQFAIELQVYMFSSESTEDLVSHAWKQSHLSYREIFDFLPLNKKTGIERQVRGEEDFTRKALLAWLRYSQSEAPAINDLSDLFVFELFHFNMLYLARTVASDEELNGVFRLLQKDDRMAKFASEMATALRSEMTKEKRLAHPRPLRPQQFYQDSGEIIPNFFHWLRYTNSYYEMGKHAMTHIKFIDNEIFRFEIIMFLKRETFRINPVELFKSLIDRTQDMQNFAVDMYAAALRYAKNQEHLETNTSPTLYFQDLGLHQVETAFYPESLTFLQWLSFLGSYVSRDHQFSVPEMFALIFKDMTPPLIFGVYFESIKKFPGLTAISENLQSEVFKAWKSGEIVQPLVFMKFVQLMPENGVAVTSAKAYANFYANIPRQRVLLLDHEPR</sequence>
<dbReference type="EMBL" id="CCYD01000109">
    <property type="protein sequence ID" value="CEG35764.1"/>
    <property type="molecule type" value="Genomic_DNA"/>
</dbReference>
<evidence type="ECO:0000313" key="2">
    <source>
        <dbReference type="Proteomes" id="UP000054928"/>
    </source>
</evidence>
<dbReference type="RefSeq" id="XP_024572133.1">
    <property type="nucleotide sequence ID" value="XM_024727804.1"/>
</dbReference>
<accession>A0A0P1A5D5</accession>
<reference evidence="2" key="1">
    <citation type="submission" date="2014-09" db="EMBL/GenBank/DDBJ databases">
        <authorList>
            <person name="Sharma Rahul"/>
            <person name="Thines Marco"/>
        </authorList>
    </citation>
    <scope>NUCLEOTIDE SEQUENCE [LARGE SCALE GENOMIC DNA]</scope>
</reference>
<dbReference type="AlphaFoldDB" id="A0A0P1A5D5"/>
<dbReference type="Proteomes" id="UP000054928">
    <property type="component" value="Unassembled WGS sequence"/>
</dbReference>
<organism evidence="1 2">
    <name type="scientific">Plasmopara halstedii</name>
    <name type="common">Downy mildew of sunflower</name>
    <dbReference type="NCBI Taxonomy" id="4781"/>
    <lineage>
        <taxon>Eukaryota</taxon>
        <taxon>Sar</taxon>
        <taxon>Stramenopiles</taxon>
        <taxon>Oomycota</taxon>
        <taxon>Peronosporomycetes</taxon>
        <taxon>Peronosporales</taxon>
        <taxon>Peronosporaceae</taxon>
        <taxon>Plasmopara</taxon>
    </lineage>
</organism>
<evidence type="ECO:0000313" key="1">
    <source>
        <dbReference type="EMBL" id="CEG35764.1"/>
    </source>
</evidence>
<evidence type="ECO:0008006" key="3">
    <source>
        <dbReference type="Google" id="ProtNLM"/>
    </source>
</evidence>
<proteinExistence type="predicted"/>